<feature type="domain" description="Type III restriction enzyme C-terminal endonuclease" evidence="3">
    <location>
        <begin position="862"/>
        <end position="969"/>
    </location>
</feature>
<dbReference type="InterPro" id="IPR006935">
    <property type="entry name" value="Helicase/UvrB_N"/>
</dbReference>
<dbReference type="PANTHER" id="PTHR47396:SF1">
    <property type="entry name" value="ATP-DEPENDENT HELICASE IRC3-RELATED"/>
    <property type="match status" value="1"/>
</dbReference>
<feature type="compositionally biased region" description="Basic and acidic residues" evidence="1">
    <location>
        <begin position="588"/>
        <end position="604"/>
    </location>
</feature>
<dbReference type="EMBL" id="JANTYZ010000018">
    <property type="protein sequence ID" value="MCS3866681.1"/>
    <property type="molecule type" value="Genomic_DNA"/>
</dbReference>
<dbReference type="Pfam" id="PF04851">
    <property type="entry name" value="ResIII"/>
    <property type="match status" value="1"/>
</dbReference>
<evidence type="ECO:0000259" key="3">
    <source>
        <dbReference type="Pfam" id="PF19778"/>
    </source>
</evidence>
<proteinExistence type="predicted"/>
<organism evidence="4 5">
    <name type="scientific">Salinibacter ruber</name>
    <dbReference type="NCBI Taxonomy" id="146919"/>
    <lineage>
        <taxon>Bacteria</taxon>
        <taxon>Pseudomonadati</taxon>
        <taxon>Rhodothermota</taxon>
        <taxon>Rhodothermia</taxon>
        <taxon>Rhodothermales</taxon>
        <taxon>Salinibacteraceae</taxon>
        <taxon>Salinibacter</taxon>
    </lineage>
</organism>
<comment type="caution">
    <text evidence="4">The sequence shown here is derived from an EMBL/GenBank/DDBJ whole genome shotgun (WGS) entry which is preliminary data.</text>
</comment>
<evidence type="ECO:0000259" key="2">
    <source>
        <dbReference type="Pfam" id="PF04851"/>
    </source>
</evidence>
<keyword evidence="4" id="KW-0378">Hydrolase</keyword>
<dbReference type="PANTHER" id="PTHR47396">
    <property type="entry name" value="TYPE I RESTRICTION ENZYME ECOKI R PROTEIN"/>
    <property type="match status" value="1"/>
</dbReference>
<protein>
    <submittedName>
        <fullName evidence="4">Type III restriction enzyme</fullName>
        <ecNumber evidence="4">3.1.21.5</ecNumber>
    </submittedName>
</protein>
<dbReference type="InterPro" id="IPR027417">
    <property type="entry name" value="P-loop_NTPase"/>
</dbReference>
<gene>
    <name evidence="4" type="ORF">GGP82_003261</name>
</gene>
<dbReference type="Pfam" id="PF19778">
    <property type="entry name" value="RE_endonuc"/>
    <property type="match status" value="1"/>
</dbReference>
<dbReference type="Proteomes" id="UP001155034">
    <property type="component" value="Unassembled WGS sequence"/>
</dbReference>
<dbReference type="InterPro" id="IPR045572">
    <property type="entry name" value="RE_endonuc_C"/>
</dbReference>
<name>A0A9X2ZNX1_9BACT</name>
<feature type="region of interest" description="Disordered" evidence="1">
    <location>
        <begin position="580"/>
        <end position="604"/>
    </location>
</feature>
<evidence type="ECO:0000313" key="4">
    <source>
        <dbReference type="EMBL" id="MCS3866681.1"/>
    </source>
</evidence>
<evidence type="ECO:0000256" key="1">
    <source>
        <dbReference type="SAM" id="MobiDB-lite"/>
    </source>
</evidence>
<dbReference type="InterPro" id="IPR050742">
    <property type="entry name" value="Helicase_Restrict-Modif_Enz"/>
</dbReference>
<dbReference type="RefSeq" id="WP_259039486.1">
    <property type="nucleotide sequence ID" value="NZ_JANTYX010000012.1"/>
</dbReference>
<dbReference type="GO" id="GO:0005524">
    <property type="term" value="F:ATP binding"/>
    <property type="evidence" value="ECO:0007669"/>
    <property type="project" value="InterPro"/>
</dbReference>
<evidence type="ECO:0000313" key="5">
    <source>
        <dbReference type="Proteomes" id="UP001155034"/>
    </source>
</evidence>
<accession>A0A9X2ZNX1</accession>
<dbReference type="AlphaFoldDB" id="A0A9X2ZNX1"/>
<dbReference type="GO" id="GO:0005829">
    <property type="term" value="C:cytosol"/>
    <property type="evidence" value="ECO:0007669"/>
    <property type="project" value="TreeGrafter"/>
</dbReference>
<dbReference type="GO" id="GO:0003677">
    <property type="term" value="F:DNA binding"/>
    <property type="evidence" value="ECO:0007669"/>
    <property type="project" value="InterPro"/>
</dbReference>
<feature type="domain" description="Helicase/UvrB N-terminal" evidence="2">
    <location>
        <begin position="98"/>
        <end position="257"/>
    </location>
</feature>
<dbReference type="SUPFAM" id="SSF52540">
    <property type="entry name" value="P-loop containing nucleoside triphosphate hydrolases"/>
    <property type="match status" value="2"/>
</dbReference>
<dbReference type="Gene3D" id="3.40.50.300">
    <property type="entry name" value="P-loop containing nucleotide triphosphate hydrolases"/>
    <property type="match status" value="2"/>
</dbReference>
<dbReference type="EC" id="3.1.21.5" evidence="4"/>
<reference evidence="4" key="1">
    <citation type="submission" date="2022-08" db="EMBL/GenBank/DDBJ databases">
        <title>Genomic Encyclopedia of Type Strains, Phase V (KMG-V): Genome sequencing to study the core and pangenomes of soil and plant-associated prokaryotes.</title>
        <authorList>
            <person name="Whitman W."/>
        </authorList>
    </citation>
    <scope>NUCLEOTIDE SEQUENCE</scope>
    <source>
        <strain evidence="4">SP2016B</strain>
    </source>
</reference>
<sequence>MSEDLKFQFDPNLQYQIDAIDSVVDVFDGLPEHDPGFTIGGQIVPNVPPYEHLEDSVLQANVRDIQERNDVEPTSIGLDVEEGLVVKYAGNESWRYPNLTVEMETGTGKTYVFLRTMYELRQRYGFSKFVVVVPSVAIYEGFVKNFHVTRDHFRALYDNETAALFEYSGDQISKVRSFATTSHMTIMVITIDSLNKHYNKIFKPSEQLPGSLLPIEFIQKTRPILIFDEPQSTVSSPRAKASARALHPLCALRYSATHRESPNLLYKLTPFDAYQKGLVKKIQVIGVTEEENFNEPYVALQSAARENGSFSAEVKTYVYEGGRAKETSVQLEQGDDLYEKTNREEHEGAGYVVDEISVRPDNRYIEFRNGVRLHQGTSHGPAKKDIFRLQIRETIQQHMKMQKRLRDKGIKVISLFFIDRVANYVDDDGIIRKLFDQEFNRLKERYSGFRDFDAADVQSGYFAEKDGEAVDADSSRKADRQARQEAYNLIMKDKERLLSFDEPISFIFAHSALKEGWDSPNVFQICTLNQTVSEVKKRQEIGRGLRIAVNQKGERIFDDKVNILTIVANESYEDYARGLQQEYEEDGEKAPPEPTNAKREAAKRRDSVYKSDDFRKFFDKLLQKAEYEINVDTDEIVEECTKRLNAQSFPDTKLLVQRGKFVRTQYEFELEKAQGEEAKIRYHLEDTKGSERSGSHWFEEGDRLKKTFGDEKLRGYRIANVGDRDGSAIVEFENKVQLVEAKPIEFEEATGEVQYSEEQEGEESTYPVFNLIDRAARETELTRPTLNQIFKGLNEEQKEYLFRNPEGFAGTFIDEIESVLAAHIAANIEFELTGDLLSYDLDDLFPEEMDYPQKELVEAGEQGLYDKLQTDSDVEERFVARRLSEEEEQLSFYLKFPPAFKLPLPNVIGDYNPDWGIVRYTDEGVKLELVRETKGTEDVGALQYPHEKRKIRCAHKLFSTLGIDYRPITDQTERWWESGHDDIPEGTLELL</sequence>
<dbReference type="GO" id="GO:0015668">
    <property type="term" value="F:type III site-specific deoxyribonuclease activity"/>
    <property type="evidence" value="ECO:0007669"/>
    <property type="project" value="UniProtKB-EC"/>
</dbReference>